<name>A0A4D6EHY0_9VIRU</name>
<feature type="compositionally biased region" description="Acidic residues" evidence="1">
    <location>
        <begin position="220"/>
        <end position="242"/>
    </location>
</feature>
<dbReference type="Proteomes" id="UP001237152">
    <property type="component" value="Segment"/>
</dbReference>
<gene>
    <name evidence="2" type="ORF">pclt_cds_251</name>
</gene>
<organism evidence="2 3">
    <name type="scientific">Pandoravirus celtis</name>
    <dbReference type="NCBI Taxonomy" id="2568002"/>
    <lineage>
        <taxon>Viruses</taxon>
        <taxon>Pandoravirus</taxon>
    </lineage>
</organism>
<dbReference type="EMBL" id="MK174290">
    <property type="protein sequence ID" value="QBZ80849.1"/>
    <property type="molecule type" value="Genomic_DNA"/>
</dbReference>
<evidence type="ECO:0008006" key="4">
    <source>
        <dbReference type="Google" id="ProtNLM"/>
    </source>
</evidence>
<evidence type="ECO:0000313" key="2">
    <source>
        <dbReference type="EMBL" id="QBZ80849.1"/>
    </source>
</evidence>
<dbReference type="InterPro" id="IPR036770">
    <property type="entry name" value="Ankyrin_rpt-contain_sf"/>
</dbReference>
<reference evidence="2" key="1">
    <citation type="journal article" date="2019" name="Front. Microbiol.">
        <title>Pandoravirus Celtis Illustrates the Microevolution Processes at Work in the Giant Pandoraviridae Genomes.</title>
        <authorList>
            <person name="Legendre M."/>
            <person name="Alempic J.M."/>
            <person name="Philippe N."/>
            <person name="Lartigue A."/>
            <person name="Jeudy S."/>
            <person name="Poirot O."/>
            <person name="Ta N.T."/>
            <person name="Nin S."/>
            <person name="Coute Y."/>
            <person name="Abergel C."/>
            <person name="Claverie J.M."/>
        </authorList>
    </citation>
    <scope>NUCLEOTIDE SEQUENCE</scope>
</reference>
<evidence type="ECO:0000313" key="3">
    <source>
        <dbReference type="Proteomes" id="UP001237152"/>
    </source>
</evidence>
<evidence type="ECO:0000256" key="1">
    <source>
        <dbReference type="SAM" id="MobiDB-lite"/>
    </source>
</evidence>
<sequence>MEPTTVNCLPAEILSLVLNVHLEKPWRPLAARVSHAWRAVIALDVEAALQRVAKRQGKATVGQVYRYTARRANPLVIGKHTLAAVAAGSHLALLRWLVVHPCVRVGDSVVCAAAYCGAIDTIAFFDRHKPDLVRAAARYAAARGGQKALLQWFHTKDLGRRLGSTCDDSDDDDDGSGSCICILGDDDDDDDDDGKDMNNGHDDDLDDDGINGEAASDTIQDSDGDDVPPEDESQGAQDGDDVEDDVTVLQGDTAQYPFFGCDAGRDDDNDSSGSDQPDTGGAVEDGDDRGEFIDRDEMWPVWHVDEGMQSAVCDYSGSSITDDADADELEDWWGPNMCACAARGGHLDLLKWLRGPEVRCRWDAWTTSAAAAGGHAHVLSWALTECAPPCRIQHDEAIEWAARAPRNNVQVLAAILATGYTPTTDNVKEVISWGQTGMADLMLQTDPATWQPEDVLWWAVGTDARCDKKDARQRTLLWAIAKLDGPPSTWSDTVEIALTYAALIGHHDDVVKVLRDRNRLRSGDAITDAQAEKVNPWGLDDVVKVLRAGAHIAA</sequence>
<feature type="compositionally biased region" description="Acidic residues" evidence="1">
    <location>
        <begin position="184"/>
        <end position="194"/>
    </location>
</feature>
<dbReference type="Gene3D" id="1.25.40.20">
    <property type="entry name" value="Ankyrin repeat-containing domain"/>
    <property type="match status" value="1"/>
</dbReference>
<dbReference type="PANTHER" id="PTHR46586:SF3">
    <property type="entry name" value="ANKYRIN REPEAT-CONTAINING PROTEIN"/>
    <property type="match status" value="1"/>
</dbReference>
<dbReference type="InterPro" id="IPR052050">
    <property type="entry name" value="SecEffector_AnkRepeat"/>
</dbReference>
<feature type="region of interest" description="Disordered" evidence="1">
    <location>
        <begin position="184"/>
        <end position="242"/>
    </location>
</feature>
<proteinExistence type="predicted"/>
<protein>
    <recommendedName>
        <fullName evidence="4">Ankyrin repeat domain containing protein</fullName>
    </recommendedName>
</protein>
<feature type="region of interest" description="Disordered" evidence="1">
    <location>
        <begin position="257"/>
        <end position="290"/>
    </location>
</feature>
<dbReference type="PANTHER" id="PTHR46586">
    <property type="entry name" value="ANKYRIN REPEAT-CONTAINING PROTEIN"/>
    <property type="match status" value="1"/>
</dbReference>
<accession>A0A4D6EHY0</accession>